<comment type="caution">
    <text evidence="1">The sequence shown here is derived from an EMBL/GenBank/DDBJ whole genome shotgun (WGS) entry which is preliminary data.</text>
</comment>
<reference evidence="1 2" key="1">
    <citation type="journal article" date="2022" name="Allergy">
        <title>Genome assembly and annotation of Periplaneta americana reveal a comprehensive cockroach allergen profile.</title>
        <authorList>
            <person name="Wang L."/>
            <person name="Xiong Q."/>
            <person name="Saelim N."/>
            <person name="Wang L."/>
            <person name="Nong W."/>
            <person name="Wan A.T."/>
            <person name="Shi M."/>
            <person name="Liu X."/>
            <person name="Cao Q."/>
            <person name="Hui J.H.L."/>
            <person name="Sookrung N."/>
            <person name="Leung T.F."/>
            <person name="Tungtrongchitr A."/>
            <person name="Tsui S.K.W."/>
        </authorList>
    </citation>
    <scope>NUCLEOTIDE SEQUENCE [LARGE SCALE GENOMIC DNA]</scope>
    <source>
        <strain evidence="1">PWHHKU_190912</strain>
    </source>
</reference>
<protein>
    <submittedName>
        <fullName evidence="1">Uncharacterized protein</fullName>
    </submittedName>
</protein>
<evidence type="ECO:0000313" key="1">
    <source>
        <dbReference type="EMBL" id="KAJ4446007.1"/>
    </source>
</evidence>
<keyword evidence="2" id="KW-1185">Reference proteome</keyword>
<name>A0ABQ8THW2_PERAM</name>
<dbReference type="Proteomes" id="UP001148838">
    <property type="component" value="Unassembled WGS sequence"/>
</dbReference>
<sequence length="86" mass="9646">MAGLCEGGNEPPGSLKASNREFYYHHFDCLLFGTARYGLVTSGQRVTSTIDIALLWLEHISKDESFLERYPQEELVVPRSGSCRPP</sequence>
<proteinExistence type="predicted"/>
<gene>
    <name evidence="1" type="ORF">ANN_12693</name>
</gene>
<evidence type="ECO:0000313" key="2">
    <source>
        <dbReference type="Proteomes" id="UP001148838"/>
    </source>
</evidence>
<dbReference type="EMBL" id="JAJSOF020000009">
    <property type="protein sequence ID" value="KAJ4446007.1"/>
    <property type="molecule type" value="Genomic_DNA"/>
</dbReference>
<organism evidence="1 2">
    <name type="scientific">Periplaneta americana</name>
    <name type="common">American cockroach</name>
    <name type="synonym">Blatta americana</name>
    <dbReference type="NCBI Taxonomy" id="6978"/>
    <lineage>
        <taxon>Eukaryota</taxon>
        <taxon>Metazoa</taxon>
        <taxon>Ecdysozoa</taxon>
        <taxon>Arthropoda</taxon>
        <taxon>Hexapoda</taxon>
        <taxon>Insecta</taxon>
        <taxon>Pterygota</taxon>
        <taxon>Neoptera</taxon>
        <taxon>Polyneoptera</taxon>
        <taxon>Dictyoptera</taxon>
        <taxon>Blattodea</taxon>
        <taxon>Blattoidea</taxon>
        <taxon>Blattidae</taxon>
        <taxon>Blattinae</taxon>
        <taxon>Periplaneta</taxon>
    </lineage>
</organism>
<accession>A0ABQ8THW2</accession>